<dbReference type="AlphaFoldDB" id="A0A1I2DU91"/>
<dbReference type="GO" id="GO:0016747">
    <property type="term" value="F:acyltransferase activity, transferring groups other than amino-acyl groups"/>
    <property type="evidence" value="ECO:0007669"/>
    <property type="project" value="InterPro"/>
</dbReference>
<dbReference type="Proteomes" id="UP000325289">
    <property type="component" value="Unassembled WGS sequence"/>
</dbReference>
<name>A0A1I2DU91_9RHOB</name>
<dbReference type="PROSITE" id="PS51186">
    <property type="entry name" value="GNAT"/>
    <property type="match status" value="1"/>
</dbReference>
<sequence>MTEPATIATEDPEAPDSRACLAAYYADLAAAFDTGFEVSRSLDPQAADMRPPRGAFLVARTGGRAVGCVGLKGTGAPVAEIKRLWIAPEARGRGLARRLMTAAEREARALGITRLRLETNRALTGAIALYRATGWTEIPAFNDEPYAHHWFEKRL</sequence>
<evidence type="ECO:0000313" key="4">
    <source>
        <dbReference type="EMBL" id="SFE83813.1"/>
    </source>
</evidence>
<dbReference type="InterPro" id="IPR050832">
    <property type="entry name" value="Bact_Acetyltransf"/>
</dbReference>
<dbReference type="PANTHER" id="PTHR43877">
    <property type="entry name" value="AMINOALKYLPHOSPHONATE N-ACETYLTRANSFERASE-RELATED-RELATED"/>
    <property type="match status" value="1"/>
</dbReference>
<evidence type="ECO:0000259" key="3">
    <source>
        <dbReference type="PROSITE" id="PS51186"/>
    </source>
</evidence>
<dbReference type="InterPro" id="IPR016181">
    <property type="entry name" value="Acyl_CoA_acyltransferase"/>
</dbReference>
<dbReference type="PANTHER" id="PTHR43877:SF2">
    <property type="entry name" value="AMINOALKYLPHOSPHONATE N-ACETYLTRANSFERASE-RELATED"/>
    <property type="match status" value="1"/>
</dbReference>
<evidence type="ECO:0000256" key="2">
    <source>
        <dbReference type="ARBA" id="ARBA00023315"/>
    </source>
</evidence>
<dbReference type="Pfam" id="PF00583">
    <property type="entry name" value="Acetyltransf_1"/>
    <property type="match status" value="1"/>
</dbReference>
<protein>
    <submittedName>
        <fullName evidence="4">Acetyltransferase (GNAT) family protein</fullName>
    </submittedName>
</protein>
<dbReference type="SUPFAM" id="SSF55729">
    <property type="entry name" value="Acyl-CoA N-acyltransferases (Nat)"/>
    <property type="match status" value="1"/>
</dbReference>
<dbReference type="EMBL" id="FOMS01000018">
    <property type="protein sequence ID" value="SFE83813.1"/>
    <property type="molecule type" value="Genomic_DNA"/>
</dbReference>
<dbReference type="CDD" id="cd04301">
    <property type="entry name" value="NAT_SF"/>
    <property type="match status" value="1"/>
</dbReference>
<proteinExistence type="predicted"/>
<keyword evidence="1 4" id="KW-0808">Transferase</keyword>
<evidence type="ECO:0000313" key="5">
    <source>
        <dbReference type="Proteomes" id="UP000325289"/>
    </source>
</evidence>
<keyword evidence="5" id="KW-1185">Reference proteome</keyword>
<keyword evidence="2" id="KW-0012">Acyltransferase</keyword>
<dbReference type="OrthoDB" id="2436196at2"/>
<dbReference type="InterPro" id="IPR000182">
    <property type="entry name" value="GNAT_dom"/>
</dbReference>
<dbReference type="RefSeq" id="WP_149758521.1">
    <property type="nucleotide sequence ID" value="NZ_FOMS01000018.1"/>
</dbReference>
<reference evidence="4 5" key="1">
    <citation type="submission" date="2016-10" db="EMBL/GenBank/DDBJ databases">
        <authorList>
            <person name="Varghese N."/>
            <person name="Submissions S."/>
        </authorList>
    </citation>
    <scope>NUCLEOTIDE SEQUENCE [LARGE SCALE GENOMIC DNA]</scope>
    <source>
        <strain evidence="5">YIM D21,KCTC 23444,ACCC 10710</strain>
    </source>
</reference>
<organism evidence="4 5">
    <name type="scientific">Roseivivax sediminis</name>
    <dbReference type="NCBI Taxonomy" id="936889"/>
    <lineage>
        <taxon>Bacteria</taxon>
        <taxon>Pseudomonadati</taxon>
        <taxon>Pseudomonadota</taxon>
        <taxon>Alphaproteobacteria</taxon>
        <taxon>Rhodobacterales</taxon>
        <taxon>Roseobacteraceae</taxon>
        <taxon>Roseivivax</taxon>
    </lineage>
</organism>
<feature type="domain" description="N-acetyltransferase" evidence="3">
    <location>
        <begin position="5"/>
        <end position="155"/>
    </location>
</feature>
<evidence type="ECO:0000256" key="1">
    <source>
        <dbReference type="ARBA" id="ARBA00022679"/>
    </source>
</evidence>
<accession>A0A1I2DU91</accession>
<gene>
    <name evidence="4" type="ORF">SAMN04515678_11851</name>
</gene>
<dbReference type="Gene3D" id="3.40.630.30">
    <property type="match status" value="1"/>
</dbReference>